<name>A0A379JKN3_9NOCA</name>
<evidence type="ECO:0000256" key="3">
    <source>
        <dbReference type="ARBA" id="ARBA00022679"/>
    </source>
</evidence>
<proteinExistence type="predicted"/>
<dbReference type="Pfam" id="PF00155">
    <property type="entry name" value="Aminotran_1_2"/>
    <property type="match status" value="1"/>
</dbReference>
<dbReference type="PANTHER" id="PTHR13693:SF3">
    <property type="entry name" value="LD36009P"/>
    <property type="match status" value="1"/>
</dbReference>
<dbReference type="AlphaFoldDB" id="A0A379JKN3"/>
<organism evidence="6 7">
    <name type="scientific">Nocardia otitidiscaviarum</name>
    <dbReference type="NCBI Taxonomy" id="1823"/>
    <lineage>
        <taxon>Bacteria</taxon>
        <taxon>Bacillati</taxon>
        <taxon>Actinomycetota</taxon>
        <taxon>Actinomycetes</taxon>
        <taxon>Mycobacteriales</taxon>
        <taxon>Nocardiaceae</taxon>
        <taxon>Nocardia</taxon>
    </lineage>
</organism>
<reference evidence="6 7" key="1">
    <citation type="submission" date="2018-06" db="EMBL/GenBank/DDBJ databases">
        <authorList>
            <consortium name="Pathogen Informatics"/>
            <person name="Doyle S."/>
        </authorList>
    </citation>
    <scope>NUCLEOTIDE SEQUENCE [LARGE SCALE GENOMIC DNA]</scope>
    <source>
        <strain evidence="6 7">NCTC1934</strain>
    </source>
</reference>
<dbReference type="InterPro" id="IPR015421">
    <property type="entry name" value="PyrdxlP-dep_Trfase_major"/>
</dbReference>
<dbReference type="Gene3D" id="3.40.640.10">
    <property type="entry name" value="Type I PLP-dependent aspartate aminotransferase-like (Major domain)"/>
    <property type="match status" value="1"/>
</dbReference>
<evidence type="ECO:0000256" key="2">
    <source>
        <dbReference type="ARBA" id="ARBA00013187"/>
    </source>
</evidence>
<comment type="catalytic activity">
    <reaction evidence="4">
        <text>6-carboxyhexanoyl-[ACP] + L-alanine + H(+) = (8S)-8-amino-7-oxononanoate + holo-[ACP] + CO2</text>
        <dbReference type="Rhea" id="RHEA:42288"/>
        <dbReference type="Rhea" id="RHEA-COMP:9685"/>
        <dbReference type="Rhea" id="RHEA-COMP:9955"/>
        <dbReference type="ChEBI" id="CHEBI:15378"/>
        <dbReference type="ChEBI" id="CHEBI:16526"/>
        <dbReference type="ChEBI" id="CHEBI:57972"/>
        <dbReference type="ChEBI" id="CHEBI:64479"/>
        <dbReference type="ChEBI" id="CHEBI:78846"/>
        <dbReference type="ChEBI" id="CHEBI:149468"/>
        <dbReference type="EC" id="2.3.1.47"/>
    </reaction>
</comment>
<dbReference type="Proteomes" id="UP000255467">
    <property type="component" value="Unassembled WGS sequence"/>
</dbReference>
<dbReference type="Gene3D" id="3.90.1150.10">
    <property type="entry name" value="Aspartate Aminotransferase, domain 1"/>
    <property type="match status" value="1"/>
</dbReference>
<dbReference type="EC" id="2.3.1.47" evidence="2"/>
<evidence type="ECO:0000313" key="7">
    <source>
        <dbReference type="Proteomes" id="UP000255467"/>
    </source>
</evidence>
<accession>A0A379JKN3</accession>
<dbReference type="EMBL" id="UGRY01000005">
    <property type="protein sequence ID" value="SUD48563.1"/>
    <property type="molecule type" value="Genomic_DNA"/>
</dbReference>
<sequence>MTSLDAHPTGHAENFTLEHYLDTDAHSFDQRFEHFRPYVERVRGMGFVLREITGPAGPVVRARDPETGDVREVIMLGSNNYLGLADEPEIIEAAVAATRKYGIGCGGPPLLNGTTSLHLELEQRLAAVKGCESAMLFSSGFAANVGWVTGLLRSGDILIYDEQNHASLYDGIQLGRVRSMAFDHNDLDHLRYRLMQVRWRNPGANVVVAVEGVYSMDGDIAPLPEIRSLCDDFGALLAVDDAHGTGVLGTRGHGAAEHFGLDGGVDIAMGTFSKVFATTGGFVAGSRALVDSLRFFARSYMFSASLSPAVVASVLAGIDFIEAHPERVAALHANTAYFAAALRRRGFAVDPVTAIVPVILPATVPVAEVVAALHRAGVFVNGVEFPAVPRDLQRLRISMMATLSTEHLDVAVDRIDAVARRFGFHPDQIGAAR</sequence>
<evidence type="ECO:0000259" key="5">
    <source>
        <dbReference type="Pfam" id="PF00155"/>
    </source>
</evidence>
<keyword evidence="3 6" id="KW-0808">Transferase</keyword>
<dbReference type="InterPro" id="IPR015422">
    <property type="entry name" value="PyrdxlP-dep_Trfase_small"/>
</dbReference>
<evidence type="ECO:0000256" key="4">
    <source>
        <dbReference type="ARBA" id="ARBA00047715"/>
    </source>
</evidence>
<dbReference type="InterPro" id="IPR015424">
    <property type="entry name" value="PyrdxlP-dep_Trfase"/>
</dbReference>
<dbReference type="InterPro" id="IPR050087">
    <property type="entry name" value="AON_synthase_class-II"/>
</dbReference>
<keyword evidence="7" id="KW-1185">Reference proteome</keyword>
<dbReference type="RefSeq" id="WP_051037272.1">
    <property type="nucleotide sequence ID" value="NZ_UGRY01000005.1"/>
</dbReference>
<dbReference type="SUPFAM" id="SSF53383">
    <property type="entry name" value="PLP-dependent transferases"/>
    <property type="match status" value="1"/>
</dbReference>
<evidence type="ECO:0000256" key="1">
    <source>
        <dbReference type="ARBA" id="ARBA00001933"/>
    </source>
</evidence>
<dbReference type="GO" id="GO:0008710">
    <property type="term" value="F:8-amino-7-oxononanoate synthase activity"/>
    <property type="evidence" value="ECO:0007669"/>
    <property type="project" value="UniProtKB-EC"/>
</dbReference>
<dbReference type="GO" id="GO:0030170">
    <property type="term" value="F:pyridoxal phosphate binding"/>
    <property type="evidence" value="ECO:0007669"/>
    <property type="project" value="InterPro"/>
</dbReference>
<comment type="cofactor">
    <cofactor evidence="1">
        <name>pyridoxal 5'-phosphate</name>
        <dbReference type="ChEBI" id="CHEBI:597326"/>
    </cofactor>
</comment>
<dbReference type="InterPro" id="IPR004839">
    <property type="entry name" value="Aminotransferase_I/II_large"/>
</dbReference>
<keyword evidence="6" id="KW-0012">Acyltransferase</keyword>
<evidence type="ECO:0000313" key="6">
    <source>
        <dbReference type="EMBL" id="SUD48563.1"/>
    </source>
</evidence>
<dbReference type="STRING" id="1406858.GCA_000710895_04565"/>
<gene>
    <name evidence="6" type="primary">bioF_2</name>
    <name evidence="6" type="ORF">NCTC1934_05899</name>
</gene>
<feature type="domain" description="Aminotransferase class I/classII large" evidence="5">
    <location>
        <begin position="72"/>
        <end position="415"/>
    </location>
</feature>
<protein>
    <recommendedName>
        <fullName evidence="2">8-amino-7-oxononanoate synthase</fullName>
        <ecNumber evidence="2">2.3.1.47</ecNumber>
    </recommendedName>
</protein>
<dbReference type="PANTHER" id="PTHR13693">
    <property type="entry name" value="CLASS II AMINOTRANSFERASE/8-AMINO-7-OXONONANOATE SYNTHASE"/>
    <property type="match status" value="1"/>
</dbReference>
<dbReference type="OrthoDB" id="9807157at2"/>